<reference evidence="3" key="1">
    <citation type="journal article" date="2019" name="Int. J. Syst. Evol. Microbiol.">
        <title>The Global Catalogue of Microorganisms (GCM) 10K type strain sequencing project: providing services to taxonomists for standard genome sequencing and annotation.</title>
        <authorList>
            <consortium name="The Broad Institute Genomics Platform"/>
            <consortium name="The Broad Institute Genome Sequencing Center for Infectious Disease"/>
            <person name="Wu L."/>
            <person name="Ma J."/>
        </authorList>
    </citation>
    <scope>NUCLEOTIDE SEQUENCE [LARGE SCALE GENOMIC DNA]</scope>
    <source>
        <strain evidence="3">CCM 8925</strain>
    </source>
</reference>
<name>A0ABW3EF50_9LACO</name>
<dbReference type="InterPro" id="IPR036291">
    <property type="entry name" value="NAD(P)-bd_dom_sf"/>
</dbReference>
<dbReference type="InterPro" id="IPR020843">
    <property type="entry name" value="ER"/>
</dbReference>
<dbReference type="PANTHER" id="PTHR43677:SF11">
    <property type="entry name" value="ZINC-CONTAINING ALCOHOL DEHYDROGENASE"/>
    <property type="match status" value="1"/>
</dbReference>
<dbReference type="PANTHER" id="PTHR43677">
    <property type="entry name" value="SHORT-CHAIN DEHYDROGENASE/REDUCTASE"/>
    <property type="match status" value="1"/>
</dbReference>
<keyword evidence="3" id="KW-1185">Reference proteome</keyword>
<sequence>MKAAVVTTFDQKPQYQDFPAPTPKTNQELIHVLAASVNHRVQAQADGSHYTSDGQLPLIPGLDGVGRLADGRLAYFVTSDPVYGALAEQTVTDRRRIIPLAADTDAAKVAASMNPAMSSWMALKDRFNGDLAGKKVLILGATGHAGSLAIQISRYLGATTVIAVGRNQQKLAQLPADQKVSLLANDDDFTTAIAANADADIVLDYLWGEAARRTMLALLPARKGHQLLTWIEIGSMAGAALSLPAAALRAVDFTLIGSGQGSIAPQTFLRELPELARLLSQGQFNTASTTLPLAQVTANWTSADDKRLVFTMNEA</sequence>
<evidence type="ECO:0000313" key="3">
    <source>
        <dbReference type="Proteomes" id="UP001597104"/>
    </source>
</evidence>
<accession>A0ABW3EF50</accession>
<protein>
    <submittedName>
        <fullName evidence="2">Zinc-binding alcohol dehydrogenase family protein</fullName>
    </submittedName>
</protein>
<proteinExistence type="predicted"/>
<dbReference type="Gene3D" id="3.90.180.10">
    <property type="entry name" value="Medium-chain alcohol dehydrogenases, catalytic domain"/>
    <property type="match status" value="1"/>
</dbReference>
<dbReference type="Gene3D" id="3.40.50.720">
    <property type="entry name" value="NAD(P)-binding Rossmann-like Domain"/>
    <property type="match status" value="1"/>
</dbReference>
<evidence type="ECO:0000313" key="2">
    <source>
        <dbReference type="EMBL" id="MFD0897967.1"/>
    </source>
</evidence>
<comment type="caution">
    <text evidence="2">The sequence shown here is derived from an EMBL/GenBank/DDBJ whole genome shotgun (WGS) entry which is preliminary data.</text>
</comment>
<dbReference type="EMBL" id="JBHTIO010000044">
    <property type="protein sequence ID" value="MFD0897967.1"/>
    <property type="molecule type" value="Genomic_DNA"/>
</dbReference>
<dbReference type="SMART" id="SM00829">
    <property type="entry name" value="PKS_ER"/>
    <property type="match status" value="1"/>
</dbReference>
<dbReference type="Proteomes" id="UP001597104">
    <property type="component" value="Unassembled WGS sequence"/>
</dbReference>
<dbReference type="InterPro" id="IPR011032">
    <property type="entry name" value="GroES-like_sf"/>
</dbReference>
<dbReference type="RefSeq" id="WP_137636566.1">
    <property type="nucleotide sequence ID" value="NZ_BJDN01000001.1"/>
</dbReference>
<dbReference type="SUPFAM" id="SSF50129">
    <property type="entry name" value="GroES-like"/>
    <property type="match status" value="1"/>
</dbReference>
<feature type="domain" description="Enoyl reductase (ER)" evidence="1">
    <location>
        <begin position="8"/>
        <end position="284"/>
    </location>
</feature>
<gene>
    <name evidence="2" type="ORF">ACFQZ7_09560</name>
</gene>
<dbReference type="SUPFAM" id="SSF51735">
    <property type="entry name" value="NAD(P)-binding Rossmann-fold domains"/>
    <property type="match status" value="1"/>
</dbReference>
<organism evidence="2 3">
    <name type="scientific">Loigolactobacillus binensis</name>
    <dbReference type="NCBI Taxonomy" id="2559922"/>
    <lineage>
        <taxon>Bacteria</taxon>
        <taxon>Bacillati</taxon>
        <taxon>Bacillota</taxon>
        <taxon>Bacilli</taxon>
        <taxon>Lactobacillales</taxon>
        <taxon>Lactobacillaceae</taxon>
        <taxon>Loigolactobacillus</taxon>
    </lineage>
</organism>
<dbReference type="InterPro" id="IPR051397">
    <property type="entry name" value="Zn-ADH-like_protein"/>
</dbReference>
<evidence type="ECO:0000259" key="1">
    <source>
        <dbReference type="SMART" id="SM00829"/>
    </source>
</evidence>